<sequence>LLDRLLIPKLYGVSMMGTCFAIYECTKETKQLTLGIEYDPDYMTDIAPADCWTYELLERAGEAKMKELVASIKVMCA</sequence>
<reference evidence="2" key="2">
    <citation type="submission" date="2015-01" db="EMBL/GenBank/DDBJ databases">
        <title>Evolutionary Origins and Diversification of the Mycorrhizal Mutualists.</title>
        <authorList>
            <consortium name="DOE Joint Genome Institute"/>
            <consortium name="Mycorrhizal Genomics Consortium"/>
            <person name="Kohler A."/>
            <person name="Kuo A."/>
            <person name="Nagy L.G."/>
            <person name="Floudas D."/>
            <person name="Copeland A."/>
            <person name="Barry K.W."/>
            <person name="Cichocki N."/>
            <person name="Veneault-Fourrey C."/>
            <person name="LaButti K."/>
            <person name="Lindquist E.A."/>
            <person name="Lipzen A."/>
            <person name="Lundell T."/>
            <person name="Morin E."/>
            <person name="Murat C."/>
            <person name="Riley R."/>
            <person name="Ohm R."/>
            <person name="Sun H."/>
            <person name="Tunlid A."/>
            <person name="Henrissat B."/>
            <person name="Grigoriev I.V."/>
            <person name="Hibbett D.S."/>
            <person name="Martin F."/>
        </authorList>
    </citation>
    <scope>NUCLEOTIDE SEQUENCE [LARGE SCALE GENOMIC DNA]</scope>
    <source>
        <strain evidence="2">Foug A</strain>
    </source>
</reference>
<keyword evidence="2" id="KW-1185">Reference proteome</keyword>
<reference evidence="1 2" key="1">
    <citation type="submission" date="2014-04" db="EMBL/GenBank/DDBJ databases">
        <authorList>
            <consortium name="DOE Joint Genome Institute"/>
            <person name="Kuo A."/>
            <person name="Kohler A."/>
            <person name="Nagy L.G."/>
            <person name="Floudas D."/>
            <person name="Copeland A."/>
            <person name="Barry K.W."/>
            <person name="Cichocki N."/>
            <person name="Veneault-Fourrey C."/>
            <person name="LaButti K."/>
            <person name="Lindquist E.A."/>
            <person name="Lipzen A."/>
            <person name="Lundell T."/>
            <person name="Morin E."/>
            <person name="Murat C."/>
            <person name="Sun H."/>
            <person name="Tunlid A."/>
            <person name="Henrissat B."/>
            <person name="Grigoriev I.V."/>
            <person name="Hibbett D.S."/>
            <person name="Martin F."/>
            <person name="Nordberg H.P."/>
            <person name="Cantor M.N."/>
            <person name="Hua S.X."/>
        </authorList>
    </citation>
    <scope>NUCLEOTIDE SEQUENCE [LARGE SCALE GENOMIC DNA]</scope>
    <source>
        <strain evidence="1 2">Foug A</strain>
    </source>
</reference>
<proteinExistence type="predicted"/>
<accession>A0A0C2ZIY3</accession>
<dbReference type="EMBL" id="KN822050">
    <property type="protein sequence ID" value="KIM61568.1"/>
    <property type="molecule type" value="Genomic_DNA"/>
</dbReference>
<feature type="non-terminal residue" evidence="1">
    <location>
        <position position="77"/>
    </location>
</feature>
<organism evidence="1 2">
    <name type="scientific">Scleroderma citrinum Foug A</name>
    <dbReference type="NCBI Taxonomy" id="1036808"/>
    <lineage>
        <taxon>Eukaryota</taxon>
        <taxon>Fungi</taxon>
        <taxon>Dikarya</taxon>
        <taxon>Basidiomycota</taxon>
        <taxon>Agaricomycotina</taxon>
        <taxon>Agaricomycetes</taxon>
        <taxon>Agaricomycetidae</taxon>
        <taxon>Boletales</taxon>
        <taxon>Sclerodermatineae</taxon>
        <taxon>Sclerodermataceae</taxon>
        <taxon>Scleroderma</taxon>
    </lineage>
</organism>
<dbReference type="HOGENOM" id="CLU_176403_0_0_1"/>
<dbReference type="OrthoDB" id="5362978at2759"/>
<feature type="non-terminal residue" evidence="1">
    <location>
        <position position="1"/>
    </location>
</feature>
<dbReference type="InParanoid" id="A0A0C2ZIY3"/>
<name>A0A0C2ZIY3_9AGAM</name>
<evidence type="ECO:0000313" key="2">
    <source>
        <dbReference type="Proteomes" id="UP000053989"/>
    </source>
</evidence>
<gene>
    <name evidence="1" type="ORF">SCLCIDRAFT_73637</name>
</gene>
<protein>
    <submittedName>
        <fullName evidence="1">Uncharacterized protein</fullName>
    </submittedName>
</protein>
<dbReference type="Proteomes" id="UP000053989">
    <property type="component" value="Unassembled WGS sequence"/>
</dbReference>
<evidence type="ECO:0000313" key="1">
    <source>
        <dbReference type="EMBL" id="KIM61568.1"/>
    </source>
</evidence>
<dbReference type="AlphaFoldDB" id="A0A0C2ZIY3"/>
<dbReference type="STRING" id="1036808.A0A0C2ZIY3"/>